<sequence length="598" mass="66441">MPATRSKDALPPAPAKKNPAAAKRAGATATTAAPAKPAAKKAAANKNAKTNAARPPPPAQARQKRSLPQQPVEEDEDEDEDEVLPPPPPRAKRQKTVQKEAHPAPGAQAAPAKKAASASASALEKQRRAEEKEREKQKQKKIQEANAKLKASEQQDESDGSLPGDGAQRPLRRLRRQRPTMDSDEAEMAEEFQQDLPEQPAASAPSPVVDVDAGEAGAEDDEEQVEDPDRRTVTQQQEEAPEPVDDDLQEDGEEEENQEEGENLWKGSELVGDNEDDEEDDNGAGSRQSSRSQSVALSASGNSDQKNKQRLQDFSNRLSYRLADAGNKLFRAVISLSNGFPTLQEKDDVCWKAALDASSFDKILTQRAKHLEANNAGERDRIINYIWSASWAMRGDIKRYCAAPVRAALRLEELQTTLGPEGMKSLVDWLSPEPYKASKPFAFGGLDLENRTYDKALNHNTPLVKVVILSVWFRKKNDPEAVKWLDEFKKCPLPLIALCLAVIENVISEYRTGFHVNIKFSEPLYRQRYLSHLKRLEFLEGRAPTHVKNMRRQLWNDVLDSTAYRHLKDEDDQTVIQAMEEETDFSMLEAAAVVAGPK</sequence>
<name>A0ACB8SH57_9AGAM</name>
<protein>
    <submittedName>
        <fullName evidence="1">Uncharacterized protein</fullName>
    </submittedName>
</protein>
<gene>
    <name evidence="1" type="ORF">BV25DRAFT_236178</name>
</gene>
<evidence type="ECO:0000313" key="1">
    <source>
        <dbReference type="EMBL" id="KAI0055223.1"/>
    </source>
</evidence>
<keyword evidence="2" id="KW-1185">Reference proteome</keyword>
<dbReference type="EMBL" id="MU277303">
    <property type="protein sequence ID" value="KAI0055223.1"/>
    <property type="molecule type" value="Genomic_DNA"/>
</dbReference>
<organism evidence="1 2">
    <name type="scientific">Artomyces pyxidatus</name>
    <dbReference type="NCBI Taxonomy" id="48021"/>
    <lineage>
        <taxon>Eukaryota</taxon>
        <taxon>Fungi</taxon>
        <taxon>Dikarya</taxon>
        <taxon>Basidiomycota</taxon>
        <taxon>Agaricomycotina</taxon>
        <taxon>Agaricomycetes</taxon>
        <taxon>Russulales</taxon>
        <taxon>Auriscalpiaceae</taxon>
        <taxon>Artomyces</taxon>
    </lineage>
</organism>
<comment type="caution">
    <text evidence="1">The sequence shown here is derived from an EMBL/GenBank/DDBJ whole genome shotgun (WGS) entry which is preliminary data.</text>
</comment>
<reference evidence="1" key="2">
    <citation type="journal article" date="2022" name="New Phytol.">
        <title>Evolutionary transition to the ectomycorrhizal habit in the genomes of a hyperdiverse lineage of mushroom-forming fungi.</title>
        <authorList>
            <person name="Looney B."/>
            <person name="Miyauchi S."/>
            <person name="Morin E."/>
            <person name="Drula E."/>
            <person name="Courty P.E."/>
            <person name="Kohler A."/>
            <person name="Kuo A."/>
            <person name="LaButti K."/>
            <person name="Pangilinan J."/>
            <person name="Lipzen A."/>
            <person name="Riley R."/>
            <person name="Andreopoulos W."/>
            <person name="He G."/>
            <person name="Johnson J."/>
            <person name="Nolan M."/>
            <person name="Tritt A."/>
            <person name="Barry K.W."/>
            <person name="Grigoriev I.V."/>
            <person name="Nagy L.G."/>
            <person name="Hibbett D."/>
            <person name="Henrissat B."/>
            <person name="Matheny P.B."/>
            <person name="Labbe J."/>
            <person name="Martin F.M."/>
        </authorList>
    </citation>
    <scope>NUCLEOTIDE SEQUENCE</scope>
    <source>
        <strain evidence="1">HHB10654</strain>
    </source>
</reference>
<evidence type="ECO:0000313" key="2">
    <source>
        <dbReference type="Proteomes" id="UP000814140"/>
    </source>
</evidence>
<reference evidence="1" key="1">
    <citation type="submission" date="2021-03" db="EMBL/GenBank/DDBJ databases">
        <authorList>
            <consortium name="DOE Joint Genome Institute"/>
            <person name="Ahrendt S."/>
            <person name="Looney B.P."/>
            <person name="Miyauchi S."/>
            <person name="Morin E."/>
            <person name="Drula E."/>
            <person name="Courty P.E."/>
            <person name="Chicoki N."/>
            <person name="Fauchery L."/>
            <person name="Kohler A."/>
            <person name="Kuo A."/>
            <person name="Labutti K."/>
            <person name="Pangilinan J."/>
            <person name="Lipzen A."/>
            <person name="Riley R."/>
            <person name="Andreopoulos W."/>
            <person name="He G."/>
            <person name="Johnson J."/>
            <person name="Barry K.W."/>
            <person name="Grigoriev I.V."/>
            <person name="Nagy L."/>
            <person name="Hibbett D."/>
            <person name="Henrissat B."/>
            <person name="Matheny P.B."/>
            <person name="Labbe J."/>
            <person name="Martin F."/>
        </authorList>
    </citation>
    <scope>NUCLEOTIDE SEQUENCE</scope>
    <source>
        <strain evidence="1">HHB10654</strain>
    </source>
</reference>
<dbReference type="Proteomes" id="UP000814140">
    <property type="component" value="Unassembled WGS sequence"/>
</dbReference>
<proteinExistence type="predicted"/>
<accession>A0ACB8SH57</accession>